<evidence type="ECO:0000313" key="3">
    <source>
        <dbReference type="EMBL" id="QII10489.1"/>
    </source>
</evidence>
<organism evidence="2">
    <name type="scientific">Kuenenia stuttgartiensis</name>
    <dbReference type="NCBI Taxonomy" id="174633"/>
    <lineage>
        <taxon>Bacteria</taxon>
        <taxon>Pseudomonadati</taxon>
        <taxon>Planctomycetota</taxon>
        <taxon>Candidatus Brocadiia</taxon>
        <taxon>Candidatus Brocadiales</taxon>
        <taxon>Candidatus Brocadiaceae</taxon>
        <taxon>Candidatus Kuenenia</taxon>
    </lineage>
</organism>
<evidence type="ECO:0000313" key="4">
    <source>
        <dbReference type="Proteomes" id="UP000501926"/>
    </source>
</evidence>
<keyword evidence="1" id="KW-1133">Transmembrane helix</keyword>
<reference evidence="2" key="2">
    <citation type="submission" date="2006-01" db="EMBL/GenBank/DDBJ databases">
        <authorList>
            <person name="Genoscope"/>
        </authorList>
    </citation>
    <scope>NUCLEOTIDE SEQUENCE</scope>
</reference>
<reference evidence="3 4" key="3">
    <citation type="submission" date="2020-02" db="EMBL/GenBank/DDBJ databases">
        <title>Newly sequenced genome of strain CSTR1 showed variability in Candidatus Kuenenia stuttgartiensis genomes.</title>
        <authorList>
            <person name="Ding C."/>
            <person name="Adrian L."/>
        </authorList>
    </citation>
    <scope>NUCLEOTIDE SEQUENCE [LARGE SCALE GENOMIC DNA]</scope>
    <source>
        <strain evidence="3 4">CSTR1</strain>
    </source>
</reference>
<proteinExistence type="predicted"/>
<evidence type="ECO:0000313" key="2">
    <source>
        <dbReference type="EMBL" id="CAJ72153.1"/>
    </source>
</evidence>
<dbReference type="Proteomes" id="UP000501926">
    <property type="component" value="Chromosome"/>
</dbReference>
<dbReference type="EMBL" id="CT573072">
    <property type="protein sequence ID" value="CAJ72153.1"/>
    <property type="molecule type" value="Genomic_DNA"/>
</dbReference>
<feature type="transmembrane region" description="Helical" evidence="1">
    <location>
        <begin position="15"/>
        <end position="33"/>
    </location>
</feature>
<dbReference type="EMBL" id="CP049055">
    <property type="protein sequence ID" value="QII10489.1"/>
    <property type="molecule type" value="Genomic_DNA"/>
</dbReference>
<gene>
    <name evidence="3" type="ORF">KsCSTR_11100</name>
    <name evidence="2" type="ORF">kustd1408</name>
</gene>
<evidence type="ECO:0000256" key="1">
    <source>
        <dbReference type="SAM" id="Phobius"/>
    </source>
</evidence>
<reference evidence="2" key="1">
    <citation type="journal article" date="2006" name="Nature">
        <title>Deciphering the evolution and metabolism of an anammox bacterium from a community genome.</title>
        <authorList>
            <person name="Strous M."/>
            <person name="Pelletier E."/>
            <person name="Mangenot S."/>
            <person name="Rattei T."/>
            <person name="Lehner A."/>
            <person name="Taylor M.W."/>
            <person name="Horn M."/>
            <person name="Daims H."/>
            <person name="Bartol-Mavel D."/>
            <person name="Wincker P."/>
            <person name="Barbe V."/>
            <person name="Fonknechten N."/>
            <person name="Vallenet D."/>
            <person name="Segurens B."/>
            <person name="Schenowitz-Truong C."/>
            <person name="Medigue C."/>
            <person name="Collingro A."/>
            <person name="Snel B."/>
            <person name="Dutilh B.E."/>
            <person name="OpDenCamp H.J.M."/>
            <person name="vanDerDrift C."/>
            <person name="Cirpus I."/>
            <person name="vanDePas-Schoonen K.T."/>
            <person name="Harhangi H.R."/>
            <person name="vanNiftrik L."/>
            <person name="Schmid M."/>
            <person name="Keltjens J."/>
            <person name="vanDeVossenberg J."/>
            <person name="Kartal B."/>
            <person name="Meier H."/>
            <person name="Frishman D."/>
            <person name="Huynen M.A."/>
            <person name="Mewes H."/>
            <person name="Weissenbach J."/>
            <person name="Jetten M.S.M."/>
            <person name="Wagner M."/>
            <person name="LePaslier D."/>
        </authorList>
    </citation>
    <scope>NUCLEOTIDE SEQUENCE</scope>
</reference>
<dbReference type="AlphaFoldDB" id="Q1PYJ3"/>
<keyword evidence="1" id="KW-0812">Transmembrane</keyword>
<protein>
    <submittedName>
        <fullName evidence="2">Uncharacterized protein</fullName>
    </submittedName>
</protein>
<name>Q1PYJ3_KUEST</name>
<sequence>MVDSPPSKGMRHRPVLFMACISLVGNVYVSMIVSEGGVLFGHDSSLCIVLSSKYNNNVHTAKAIAQDKTPGHERVLVTLFKY</sequence>
<keyword evidence="1" id="KW-0472">Membrane</keyword>
<accession>Q1PYJ3</accession>